<dbReference type="AlphaFoldDB" id="X1AY46"/>
<sequence length="69" mass="7477">MASYNIYKDNLKIGSVYHPTTNFTDANLVIADTFVYIVGAIDLAGNEKNGTALPASFTPGNPIEWQISL</sequence>
<feature type="non-terminal residue" evidence="1">
    <location>
        <position position="69"/>
    </location>
</feature>
<gene>
    <name evidence="1" type="ORF">S01H4_26803</name>
</gene>
<dbReference type="Gene3D" id="2.60.40.10">
    <property type="entry name" value="Immunoglobulins"/>
    <property type="match status" value="1"/>
</dbReference>
<organism evidence="1">
    <name type="scientific">marine sediment metagenome</name>
    <dbReference type="NCBI Taxonomy" id="412755"/>
    <lineage>
        <taxon>unclassified sequences</taxon>
        <taxon>metagenomes</taxon>
        <taxon>ecological metagenomes</taxon>
    </lineage>
</organism>
<dbReference type="InterPro" id="IPR013783">
    <property type="entry name" value="Ig-like_fold"/>
</dbReference>
<reference evidence="1" key="1">
    <citation type="journal article" date="2014" name="Front. Microbiol.">
        <title>High frequency of phylogenetically diverse reductive dehalogenase-homologous genes in deep subseafloor sedimentary metagenomes.</title>
        <authorList>
            <person name="Kawai M."/>
            <person name="Futagami T."/>
            <person name="Toyoda A."/>
            <person name="Takaki Y."/>
            <person name="Nishi S."/>
            <person name="Hori S."/>
            <person name="Arai W."/>
            <person name="Tsubouchi T."/>
            <person name="Morono Y."/>
            <person name="Uchiyama I."/>
            <person name="Ito T."/>
            <person name="Fujiyama A."/>
            <person name="Inagaki F."/>
            <person name="Takami H."/>
        </authorList>
    </citation>
    <scope>NUCLEOTIDE SEQUENCE</scope>
    <source>
        <strain evidence="1">Expedition CK06-06</strain>
    </source>
</reference>
<proteinExistence type="predicted"/>
<accession>X1AY46</accession>
<name>X1AY46_9ZZZZ</name>
<evidence type="ECO:0000313" key="1">
    <source>
        <dbReference type="EMBL" id="GAG87695.1"/>
    </source>
</evidence>
<protein>
    <submittedName>
        <fullName evidence="1">Uncharacterized protein</fullName>
    </submittedName>
</protein>
<dbReference type="EMBL" id="BART01012978">
    <property type="protein sequence ID" value="GAG87695.1"/>
    <property type="molecule type" value="Genomic_DNA"/>
</dbReference>
<comment type="caution">
    <text evidence="1">The sequence shown here is derived from an EMBL/GenBank/DDBJ whole genome shotgun (WGS) entry which is preliminary data.</text>
</comment>